<gene>
    <name evidence="8" type="ORF">SAMEA4364220_01572</name>
</gene>
<evidence type="ECO:0000256" key="5">
    <source>
        <dbReference type="PIRSR" id="PIRSR000097-2"/>
    </source>
</evidence>
<comment type="similarity">
    <text evidence="1">Belongs to the aldo/keto reductase family.</text>
</comment>
<keyword evidence="3 8" id="KW-0560">Oxidoreductase</keyword>
<dbReference type="InterPro" id="IPR036812">
    <property type="entry name" value="NAD(P)_OxRdtase_dom_sf"/>
</dbReference>
<accession>A0A239TXC2</accession>
<reference evidence="8 9" key="1">
    <citation type="submission" date="2017-06" db="EMBL/GenBank/DDBJ databases">
        <authorList>
            <consortium name="Pathogen Informatics"/>
        </authorList>
    </citation>
    <scope>NUCLEOTIDE SEQUENCE [LARGE SCALE GENOMIC DNA]</scope>
    <source>
        <strain evidence="8 9">NCTC10570</strain>
    </source>
</reference>
<evidence type="ECO:0000256" key="2">
    <source>
        <dbReference type="ARBA" id="ARBA00022857"/>
    </source>
</evidence>
<evidence type="ECO:0000256" key="4">
    <source>
        <dbReference type="PIRSR" id="PIRSR000097-1"/>
    </source>
</evidence>
<dbReference type="GO" id="GO:0016616">
    <property type="term" value="F:oxidoreductase activity, acting on the CH-OH group of donors, NAD or NADP as acceptor"/>
    <property type="evidence" value="ECO:0007669"/>
    <property type="project" value="UniProtKB-ARBA"/>
</dbReference>
<sequence length="266" mass="30631">MEFLTLNNGIKMPILGLGTWDLHGEQCIKAVTAAINEGYRLIDTAQMYKNEEEIGYAIKNSGISREELFITTKLYSPSHSYKLSQKGIDNSLRNLGLEYIDLMLIHEPYKEALEMYKALEDAYKAGKIRAIGVSNFNENFYKNFVASCEIMPAINQVEAHVYFVQTGLQKLMKEYGTKMEAWAPFTEGRRNIFAEKILVEIGTVHKKTSAQIALRYLVQKNIIVIPKSSKIERLKENLDIFDFKLSQEEMQRIETLDEGKSLFNWY</sequence>
<dbReference type="SUPFAM" id="SSF51430">
    <property type="entry name" value="NAD(P)-linked oxidoreductase"/>
    <property type="match status" value="1"/>
</dbReference>
<dbReference type="AlphaFoldDB" id="A0A239TXC2"/>
<evidence type="ECO:0000256" key="1">
    <source>
        <dbReference type="ARBA" id="ARBA00007905"/>
    </source>
</evidence>
<feature type="binding site" evidence="5">
    <location>
        <position position="106"/>
    </location>
    <ligand>
        <name>substrate</name>
    </ligand>
</feature>
<dbReference type="PRINTS" id="PR00069">
    <property type="entry name" value="ALDKETRDTASE"/>
</dbReference>
<dbReference type="InterPro" id="IPR020471">
    <property type="entry name" value="AKR"/>
</dbReference>
<dbReference type="PROSITE" id="PS00063">
    <property type="entry name" value="ALDOKETO_REDUCTASE_3"/>
    <property type="match status" value="1"/>
</dbReference>
<name>A0A239TXC2_9FIRM</name>
<dbReference type="PANTHER" id="PTHR43827">
    <property type="entry name" value="2,5-DIKETO-D-GLUCONIC ACID REDUCTASE"/>
    <property type="match status" value="1"/>
</dbReference>
<dbReference type="PANTHER" id="PTHR43827:SF3">
    <property type="entry name" value="NADP-DEPENDENT OXIDOREDUCTASE DOMAIN-CONTAINING PROTEIN"/>
    <property type="match status" value="1"/>
</dbReference>
<proteinExistence type="inferred from homology"/>
<dbReference type="Proteomes" id="UP000215383">
    <property type="component" value="Chromosome 1"/>
</dbReference>
<organism evidence="8 9">
    <name type="scientific">Megamonas hypermegale</name>
    <dbReference type="NCBI Taxonomy" id="158847"/>
    <lineage>
        <taxon>Bacteria</taxon>
        <taxon>Bacillati</taxon>
        <taxon>Bacillota</taxon>
        <taxon>Negativicutes</taxon>
        <taxon>Selenomonadales</taxon>
        <taxon>Selenomonadaceae</taxon>
        <taxon>Megamonas</taxon>
    </lineage>
</organism>
<evidence type="ECO:0000259" key="7">
    <source>
        <dbReference type="Pfam" id="PF00248"/>
    </source>
</evidence>
<feature type="site" description="Lowers pKa of active site Tyr" evidence="6">
    <location>
        <position position="73"/>
    </location>
</feature>
<keyword evidence="9" id="KW-1185">Reference proteome</keyword>
<dbReference type="RefSeq" id="WP_051177618.1">
    <property type="nucleotide sequence ID" value="NZ_JACJJR010000002.1"/>
</dbReference>
<dbReference type="Gene3D" id="3.20.20.100">
    <property type="entry name" value="NADP-dependent oxidoreductase domain"/>
    <property type="match status" value="1"/>
</dbReference>
<dbReference type="GeneID" id="78507569"/>
<dbReference type="Pfam" id="PF00248">
    <property type="entry name" value="Aldo_ket_red"/>
    <property type="match status" value="1"/>
</dbReference>
<dbReference type="EMBL" id="LT906446">
    <property type="protein sequence ID" value="SNV02276.1"/>
    <property type="molecule type" value="Genomic_DNA"/>
</dbReference>
<evidence type="ECO:0000256" key="3">
    <source>
        <dbReference type="ARBA" id="ARBA00023002"/>
    </source>
</evidence>
<keyword evidence="2" id="KW-0521">NADP</keyword>
<dbReference type="InterPro" id="IPR018170">
    <property type="entry name" value="Aldo/ket_reductase_CS"/>
</dbReference>
<evidence type="ECO:0000256" key="6">
    <source>
        <dbReference type="PIRSR" id="PIRSR000097-3"/>
    </source>
</evidence>
<dbReference type="EC" id="1.-.-.-" evidence="8"/>
<dbReference type="PROSITE" id="PS00062">
    <property type="entry name" value="ALDOKETO_REDUCTASE_2"/>
    <property type="match status" value="1"/>
</dbReference>
<dbReference type="PIRSF" id="PIRSF000097">
    <property type="entry name" value="AKR"/>
    <property type="match status" value="1"/>
</dbReference>
<evidence type="ECO:0000313" key="8">
    <source>
        <dbReference type="EMBL" id="SNV02276.1"/>
    </source>
</evidence>
<evidence type="ECO:0000313" key="9">
    <source>
        <dbReference type="Proteomes" id="UP000215383"/>
    </source>
</evidence>
<dbReference type="eggNOG" id="COG0656">
    <property type="taxonomic scope" value="Bacteria"/>
</dbReference>
<feature type="domain" description="NADP-dependent oxidoreductase" evidence="7">
    <location>
        <begin position="15"/>
        <end position="257"/>
    </location>
</feature>
<dbReference type="PROSITE" id="PS00798">
    <property type="entry name" value="ALDOKETO_REDUCTASE_1"/>
    <property type="match status" value="1"/>
</dbReference>
<feature type="active site" description="Proton donor" evidence="4">
    <location>
        <position position="48"/>
    </location>
</feature>
<dbReference type="InterPro" id="IPR023210">
    <property type="entry name" value="NADP_OxRdtase_dom"/>
</dbReference>
<dbReference type="FunFam" id="3.20.20.100:FF:000015">
    <property type="entry name" value="Oxidoreductase, aldo/keto reductase family"/>
    <property type="match status" value="1"/>
</dbReference>
<protein>
    <submittedName>
        <fullName evidence="8">Uncharacterized oxidoreductase MSMEG_2408</fullName>
        <ecNumber evidence="8">1.-.-.-</ecNumber>
    </submittedName>
</protein>